<accession>A0A835HMF4</accession>
<protein>
    <submittedName>
        <fullName evidence="1">Uncharacterized protein</fullName>
    </submittedName>
</protein>
<proteinExistence type="predicted"/>
<dbReference type="PANTHER" id="PTHR36388:SF1">
    <property type="entry name" value="OS02G0469000 PROTEIN"/>
    <property type="match status" value="1"/>
</dbReference>
<evidence type="ECO:0000313" key="1">
    <source>
        <dbReference type="EMBL" id="KAF9602144.1"/>
    </source>
</evidence>
<name>A0A835HMF4_9MAGN</name>
<sequence length="230" mass="25399">MSVEDDQVWRDLLSSIVSINFTKSDVELSPEDAAWVDSCLVKDPELSDSSWNAMKDVLLDVVLTPENPQTYDTAVAENDGIPSGTVTDVLMSEDAEMPQNPPSGTKGERVLEEIDLNMVSEEEEEETEQLQSYLKNKSKASLLKKDIKAEVSLTNETEFPIDDIFKVWDLNTPVPEEDELVKQLEESLTESYLATQPLALENSGSDWDIGTIDSLIAGLTDLSLQPLSGS</sequence>
<dbReference type="OrthoDB" id="1894296at2759"/>
<dbReference type="Proteomes" id="UP000631114">
    <property type="component" value="Unassembled WGS sequence"/>
</dbReference>
<organism evidence="1 2">
    <name type="scientific">Coptis chinensis</name>
    <dbReference type="NCBI Taxonomy" id="261450"/>
    <lineage>
        <taxon>Eukaryota</taxon>
        <taxon>Viridiplantae</taxon>
        <taxon>Streptophyta</taxon>
        <taxon>Embryophyta</taxon>
        <taxon>Tracheophyta</taxon>
        <taxon>Spermatophyta</taxon>
        <taxon>Magnoliopsida</taxon>
        <taxon>Ranunculales</taxon>
        <taxon>Ranunculaceae</taxon>
        <taxon>Coptidoideae</taxon>
        <taxon>Coptis</taxon>
    </lineage>
</organism>
<reference evidence="1 2" key="1">
    <citation type="submission" date="2020-10" db="EMBL/GenBank/DDBJ databases">
        <title>The Coptis chinensis genome and diversification of protoberbering-type alkaloids.</title>
        <authorList>
            <person name="Wang B."/>
            <person name="Shu S."/>
            <person name="Song C."/>
            <person name="Liu Y."/>
        </authorList>
    </citation>
    <scope>NUCLEOTIDE SEQUENCE [LARGE SCALE GENOMIC DNA]</scope>
    <source>
        <strain evidence="1">HL-2020</strain>
        <tissue evidence="1">Leaf</tissue>
    </source>
</reference>
<dbReference type="AlphaFoldDB" id="A0A835HMF4"/>
<evidence type="ECO:0000313" key="2">
    <source>
        <dbReference type="Proteomes" id="UP000631114"/>
    </source>
</evidence>
<dbReference type="EMBL" id="JADFTS010000006">
    <property type="protein sequence ID" value="KAF9602144.1"/>
    <property type="molecule type" value="Genomic_DNA"/>
</dbReference>
<gene>
    <name evidence="1" type="ORF">IFM89_025311</name>
</gene>
<keyword evidence="2" id="KW-1185">Reference proteome</keyword>
<dbReference type="PANTHER" id="PTHR36388">
    <property type="entry name" value="OS02G0469000 PROTEIN"/>
    <property type="match status" value="1"/>
</dbReference>
<comment type="caution">
    <text evidence="1">The sequence shown here is derived from an EMBL/GenBank/DDBJ whole genome shotgun (WGS) entry which is preliminary data.</text>
</comment>